<keyword evidence="1" id="KW-0812">Transmembrane</keyword>
<accession>A0A087T2Z1</accession>
<evidence type="ECO:0000313" key="2">
    <source>
        <dbReference type="EMBL" id="KFM59480.1"/>
    </source>
</evidence>
<gene>
    <name evidence="2" type="ORF">X975_12550</name>
</gene>
<reference evidence="2 3" key="1">
    <citation type="submission" date="2013-11" db="EMBL/GenBank/DDBJ databases">
        <title>Genome sequencing of Stegodyphus mimosarum.</title>
        <authorList>
            <person name="Bechsgaard J."/>
        </authorList>
    </citation>
    <scope>NUCLEOTIDE SEQUENCE [LARGE SCALE GENOMIC DNA]</scope>
</reference>
<proteinExistence type="predicted"/>
<protein>
    <submittedName>
        <fullName evidence="2">Uncharacterized protein</fullName>
    </submittedName>
</protein>
<name>A0A087T2Z1_STEMI</name>
<organism evidence="2 3">
    <name type="scientific">Stegodyphus mimosarum</name>
    <name type="common">African social velvet spider</name>
    <dbReference type="NCBI Taxonomy" id="407821"/>
    <lineage>
        <taxon>Eukaryota</taxon>
        <taxon>Metazoa</taxon>
        <taxon>Ecdysozoa</taxon>
        <taxon>Arthropoda</taxon>
        <taxon>Chelicerata</taxon>
        <taxon>Arachnida</taxon>
        <taxon>Araneae</taxon>
        <taxon>Araneomorphae</taxon>
        <taxon>Entelegynae</taxon>
        <taxon>Eresoidea</taxon>
        <taxon>Eresidae</taxon>
        <taxon>Stegodyphus</taxon>
    </lineage>
</organism>
<feature type="transmembrane region" description="Helical" evidence="1">
    <location>
        <begin position="6"/>
        <end position="26"/>
    </location>
</feature>
<keyword evidence="1" id="KW-0472">Membrane</keyword>
<dbReference type="OrthoDB" id="6437545at2759"/>
<dbReference type="Proteomes" id="UP000054359">
    <property type="component" value="Unassembled WGS sequence"/>
</dbReference>
<dbReference type="AlphaFoldDB" id="A0A087T2Z1"/>
<keyword evidence="1" id="KW-1133">Transmembrane helix</keyword>
<sequence length="55" mass="6437">MIKYLPTKFVFSIVMIINFMLLYCYFPDSWKRALVVPIPKPGLCHSSPQNYKPIS</sequence>
<dbReference type="EMBL" id="KK113152">
    <property type="protein sequence ID" value="KFM59480.1"/>
    <property type="molecule type" value="Genomic_DNA"/>
</dbReference>
<keyword evidence="3" id="KW-1185">Reference proteome</keyword>
<evidence type="ECO:0000256" key="1">
    <source>
        <dbReference type="SAM" id="Phobius"/>
    </source>
</evidence>
<evidence type="ECO:0000313" key="3">
    <source>
        <dbReference type="Proteomes" id="UP000054359"/>
    </source>
</evidence>
<feature type="non-terminal residue" evidence="2">
    <location>
        <position position="55"/>
    </location>
</feature>